<protein>
    <recommendedName>
        <fullName evidence="1">SIS domain-containing protein</fullName>
    </recommendedName>
</protein>
<dbReference type="AlphaFoldDB" id="A0A1F6PA86"/>
<dbReference type="PANTHER" id="PTHR30390:SF6">
    <property type="entry name" value="DNAA INITIATOR-ASSOCIATING PROTEIN DIAA"/>
    <property type="match status" value="1"/>
</dbReference>
<dbReference type="InterPro" id="IPR035461">
    <property type="entry name" value="GmhA/DiaA"/>
</dbReference>
<dbReference type="Gene3D" id="3.40.50.10490">
    <property type="entry name" value="Glucose-6-phosphate isomerase like protein, domain 1"/>
    <property type="match status" value="1"/>
</dbReference>
<dbReference type="PANTHER" id="PTHR30390">
    <property type="entry name" value="SEDOHEPTULOSE 7-PHOSPHATE ISOMERASE / DNAA INITIATOR-ASSOCIATING FACTOR FOR REPLICATION INITIATION"/>
    <property type="match status" value="1"/>
</dbReference>
<dbReference type="GO" id="GO:1901135">
    <property type="term" value="P:carbohydrate derivative metabolic process"/>
    <property type="evidence" value="ECO:0007669"/>
    <property type="project" value="InterPro"/>
</dbReference>
<dbReference type="InterPro" id="IPR046348">
    <property type="entry name" value="SIS_dom_sf"/>
</dbReference>
<comment type="caution">
    <text evidence="2">The sequence shown here is derived from an EMBL/GenBank/DDBJ whole genome shotgun (WGS) entry which is preliminary data.</text>
</comment>
<reference evidence="2 3" key="1">
    <citation type="journal article" date="2016" name="Nat. Commun.">
        <title>Thousands of microbial genomes shed light on interconnected biogeochemical processes in an aquifer system.</title>
        <authorList>
            <person name="Anantharaman K."/>
            <person name="Brown C.T."/>
            <person name="Hug L.A."/>
            <person name="Sharon I."/>
            <person name="Castelle C.J."/>
            <person name="Probst A.J."/>
            <person name="Thomas B.C."/>
            <person name="Singh A."/>
            <person name="Wilkins M.J."/>
            <person name="Karaoz U."/>
            <person name="Brodie E.L."/>
            <person name="Williams K.H."/>
            <person name="Hubbard S.S."/>
            <person name="Banfield J.F."/>
        </authorList>
    </citation>
    <scope>NUCLEOTIDE SEQUENCE [LARGE SCALE GENOMIC DNA]</scope>
</reference>
<dbReference type="SUPFAM" id="SSF53697">
    <property type="entry name" value="SIS domain"/>
    <property type="match status" value="1"/>
</dbReference>
<evidence type="ECO:0000313" key="2">
    <source>
        <dbReference type="EMBL" id="OGH92863.1"/>
    </source>
</evidence>
<dbReference type="Pfam" id="PF13580">
    <property type="entry name" value="SIS_2"/>
    <property type="match status" value="1"/>
</dbReference>
<evidence type="ECO:0000313" key="3">
    <source>
        <dbReference type="Proteomes" id="UP000176634"/>
    </source>
</evidence>
<gene>
    <name evidence="2" type="ORF">A2563_04320</name>
</gene>
<dbReference type="PROSITE" id="PS51464">
    <property type="entry name" value="SIS"/>
    <property type="match status" value="1"/>
</dbReference>
<sequence length="189" mass="20545">MDKHSYIDQYLKRTAQIANECSRESLEKMANILAITREVKGRVFFLGIGGGGASTSHATNDFNKIAKISTFCLSDNAGLLTALANDEGWDSIFQRQLEMHHLTAKDCLFIFSVNGGTLNISSNLVKAMEYGKVIGSRILAVVGRSTGVAAQLADACLVVPTVDESMVTAHTEDFQLLVNHLLVNLLKQV</sequence>
<dbReference type="InterPro" id="IPR050099">
    <property type="entry name" value="SIS_GmhA/DiaA_subfam"/>
</dbReference>
<feature type="domain" description="SIS" evidence="1">
    <location>
        <begin position="31"/>
        <end position="189"/>
    </location>
</feature>
<name>A0A1F6PA86_9BACT</name>
<organism evidence="2 3">
    <name type="scientific">Candidatus Magasanikbacteria bacterium RIFOXYD1_FULL_40_23</name>
    <dbReference type="NCBI Taxonomy" id="1798705"/>
    <lineage>
        <taxon>Bacteria</taxon>
        <taxon>Candidatus Magasanikiibacteriota</taxon>
    </lineage>
</organism>
<dbReference type="InterPro" id="IPR001347">
    <property type="entry name" value="SIS_dom"/>
</dbReference>
<proteinExistence type="predicted"/>
<dbReference type="CDD" id="cd05006">
    <property type="entry name" value="SIS_GmhA"/>
    <property type="match status" value="1"/>
</dbReference>
<accession>A0A1F6PA86</accession>
<dbReference type="GO" id="GO:0097367">
    <property type="term" value="F:carbohydrate derivative binding"/>
    <property type="evidence" value="ECO:0007669"/>
    <property type="project" value="InterPro"/>
</dbReference>
<dbReference type="EMBL" id="MFRA01000005">
    <property type="protein sequence ID" value="OGH92863.1"/>
    <property type="molecule type" value="Genomic_DNA"/>
</dbReference>
<dbReference type="STRING" id="1798705.A2563_04320"/>
<evidence type="ECO:0000259" key="1">
    <source>
        <dbReference type="PROSITE" id="PS51464"/>
    </source>
</evidence>
<dbReference type="Proteomes" id="UP000176634">
    <property type="component" value="Unassembled WGS sequence"/>
</dbReference>